<proteinExistence type="predicted"/>
<gene>
    <name evidence="5" type="ORF">K435DRAFT_762596</name>
</gene>
<dbReference type="InterPro" id="IPR051414">
    <property type="entry name" value="Adenylate-forming_Reductase"/>
</dbReference>
<keyword evidence="6" id="KW-1185">Reference proteome</keyword>
<dbReference type="OrthoDB" id="429813at2759"/>
<evidence type="ECO:0000259" key="4">
    <source>
        <dbReference type="Pfam" id="PF07993"/>
    </source>
</evidence>
<dbReference type="Pfam" id="PF00501">
    <property type="entry name" value="AMP-binding"/>
    <property type="match status" value="1"/>
</dbReference>
<dbReference type="EMBL" id="ML179450">
    <property type="protein sequence ID" value="THU87428.1"/>
    <property type="molecule type" value="Genomic_DNA"/>
</dbReference>
<dbReference type="Gene3D" id="3.40.50.720">
    <property type="entry name" value="NAD(P)-binding Rossmann-like Domain"/>
    <property type="match status" value="1"/>
</dbReference>
<protein>
    <submittedName>
        <fullName evidence="5">Acetyl-CoA synthetase-like protein</fullName>
    </submittedName>
</protein>
<evidence type="ECO:0000256" key="1">
    <source>
        <dbReference type="ARBA" id="ARBA00022450"/>
    </source>
</evidence>
<name>A0A4S8LFZ9_DENBC</name>
<accession>A0A4S8LFZ9</accession>
<dbReference type="InterPro" id="IPR036291">
    <property type="entry name" value="NAD(P)-bd_dom_sf"/>
</dbReference>
<dbReference type="InterPro" id="IPR042099">
    <property type="entry name" value="ANL_N_sf"/>
</dbReference>
<evidence type="ECO:0000259" key="3">
    <source>
        <dbReference type="Pfam" id="PF00501"/>
    </source>
</evidence>
<dbReference type="InterPro" id="IPR020845">
    <property type="entry name" value="AMP-binding_CS"/>
</dbReference>
<dbReference type="Pfam" id="PF07993">
    <property type="entry name" value="NAD_binding_4"/>
    <property type="match status" value="1"/>
</dbReference>
<evidence type="ECO:0000313" key="5">
    <source>
        <dbReference type="EMBL" id="THU87428.1"/>
    </source>
</evidence>
<feature type="domain" description="Thioester reductase (TE)" evidence="4">
    <location>
        <begin position="705"/>
        <end position="942"/>
    </location>
</feature>
<dbReference type="AlphaFoldDB" id="A0A4S8LFZ9"/>
<evidence type="ECO:0000313" key="6">
    <source>
        <dbReference type="Proteomes" id="UP000297245"/>
    </source>
</evidence>
<dbReference type="PANTHER" id="PTHR43439:SF2">
    <property type="entry name" value="ENZYME, PUTATIVE (JCVI)-RELATED"/>
    <property type="match status" value="1"/>
</dbReference>
<dbReference type="Gene3D" id="3.40.50.12780">
    <property type="entry name" value="N-terminal domain of ligase-like"/>
    <property type="match status" value="1"/>
</dbReference>
<dbReference type="InterPro" id="IPR013120">
    <property type="entry name" value="FAR_NAD-bd"/>
</dbReference>
<organism evidence="5 6">
    <name type="scientific">Dendrothele bispora (strain CBS 962.96)</name>
    <dbReference type="NCBI Taxonomy" id="1314807"/>
    <lineage>
        <taxon>Eukaryota</taxon>
        <taxon>Fungi</taxon>
        <taxon>Dikarya</taxon>
        <taxon>Basidiomycota</taxon>
        <taxon>Agaricomycotina</taxon>
        <taxon>Agaricomycetes</taxon>
        <taxon>Agaricomycetidae</taxon>
        <taxon>Agaricales</taxon>
        <taxon>Agaricales incertae sedis</taxon>
        <taxon>Dendrothele</taxon>
    </lineage>
</organism>
<feature type="domain" description="AMP-dependent synthetase/ligase" evidence="3">
    <location>
        <begin position="41"/>
        <end position="369"/>
    </location>
</feature>
<keyword evidence="2" id="KW-0597">Phosphoprotein</keyword>
<sequence length="1072" mass="118200">MAPFLHPIPTTCATNAACSPSLFKLPPLDGSLTLPEIYDWNMNHNSKQTIFVYEHEPAGFVQLSYHEVIPAAHRAAAYVVAEMGLDLDKIPSAIAPVAIVATSDTITHFCVLLGLMKANIPYITITPHNSVAAIIHLAQAVGARFFLHSSEPAVVNLVHDVCKSLSSNTTSIPMPEYKDIFHRGKWPSLENRNYSLDSPVIFTHSSGTTSFPKPIPWTHAFLLQCAVAPLFGSANFCNEIVAWHSASMSHGTGVHLIPWIATSGMIVATFPPTSPAKYPSPEATFQSYVQSRAAYVITFSNMIESWSADPGKIPKLKEAKGVVFVGSMLNKSIGDMLAQKGVKLFPLFGMAEAGIVGEMLPVNQGLDWEYFPLTPHSGGVFIDAGDDFHELIIVEQQFKCLTISNMKLGEANAYASRDLFVEHPTKKGYWRACGRMDDRITHPNGEKTNPAILEHIISTDPLVKSAIVFGDGQYQTGVLLQLKDEYIFDPADQGKLNSFQTYIQPKIAEANLMGSSYSRIFPEMVLITSPTKPFLYTEKGSILRKRILQLYEQEIGHLYQTAEQKVLSSVNAPSDWSLSSTTAFVKDILAAQDLSIPDDQDLFHHGCNSLQTTRIECIIRNTAKAHGMACAESLRHFLYENSTPQKLASFIHEIFNSDGHKDYTSKTTVQIDRMEDYIKLYSENLSSQLPTGVMEGTFEETVFLITGATGTLGGTFLAESVEDVTVSRIYVINRDHSGQPMAYERASLLLHGIDPDLLSHPKVMVLTGDLTVPDFDISNETFVQMQASVTHIFHFAWNVNWTLPLSAFEDSFQALHNLIQFAVNPNRRRPPGFIFLSTIGVYRNAPSGTIFLEQELDDLTLATGQGYSESKAVAEKIIQCAASSTTLEPTIVRLGQVCGAVNGWWNTSEWFPVLVKSSITIHALPNIPGVASFIPAKLTCQALNEIRDSSIPFVHLNHPIPRPLMHFIQGLANSLNLPIIPYEAWVQHLLNFESVSIIDNSLEEIPALKLMDFFCNLQSAISHSSDDAEILGLPVLDTSIATQHSLSLATAPQLSVTECSKWVACWKQSGFL</sequence>
<keyword evidence="1" id="KW-0596">Phosphopantetheine</keyword>
<dbReference type="Pfam" id="PF23562">
    <property type="entry name" value="AMP-binding_C_3"/>
    <property type="match status" value="1"/>
</dbReference>
<dbReference type="SUPFAM" id="SSF51735">
    <property type="entry name" value="NAD(P)-binding Rossmann-fold domains"/>
    <property type="match status" value="1"/>
</dbReference>
<evidence type="ECO:0000256" key="2">
    <source>
        <dbReference type="ARBA" id="ARBA00022553"/>
    </source>
</evidence>
<dbReference type="Proteomes" id="UP000297245">
    <property type="component" value="Unassembled WGS sequence"/>
</dbReference>
<dbReference type="SUPFAM" id="SSF56801">
    <property type="entry name" value="Acetyl-CoA synthetase-like"/>
    <property type="match status" value="1"/>
</dbReference>
<dbReference type="InterPro" id="IPR000873">
    <property type="entry name" value="AMP-dep_synth/lig_dom"/>
</dbReference>
<reference evidence="5 6" key="1">
    <citation type="journal article" date="2019" name="Nat. Ecol. Evol.">
        <title>Megaphylogeny resolves global patterns of mushroom evolution.</title>
        <authorList>
            <person name="Varga T."/>
            <person name="Krizsan K."/>
            <person name="Foldi C."/>
            <person name="Dima B."/>
            <person name="Sanchez-Garcia M."/>
            <person name="Sanchez-Ramirez S."/>
            <person name="Szollosi G.J."/>
            <person name="Szarkandi J.G."/>
            <person name="Papp V."/>
            <person name="Albert L."/>
            <person name="Andreopoulos W."/>
            <person name="Angelini C."/>
            <person name="Antonin V."/>
            <person name="Barry K.W."/>
            <person name="Bougher N.L."/>
            <person name="Buchanan P."/>
            <person name="Buyck B."/>
            <person name="Bense V."/>
            <person name="Catcheside P."/>
            <person name="Chovatia M."/>
            <person name="Cooper J."/>
            <person name="Damon W."/>
            <person name="Desjardin D."/>
            <person name="Finy P."/>
            <person name="Geml J."/>
            <person name="Haridas S."/>
            <person name="Hughes K."/>
            <person name="Justo A."/>
            <person name="Karasinski D."/>
            <person name="Kautmanova I."/>
            <person name="Kiss B."/>
            <person name="Kocsube S."/>
            <person name="Kotiranta H."/>
            <person name="LaButti K.M."/>
            <person name="Lechner B.E."/>
            <person name="Liimatainen K."/>
            <person name="Lipzen A."/>
            <person name="Lukacs Z."/>
            <person name="Mihaltcheva S."/>
            <person name="Morgado L.N."/>
            <person name="Niskanen T."/>
            <person name="Noordeloos M.E."/>
            <person name="Ohm R.A."/>
            <person name="Ortiz-Santana B."/>
            <person name="Ovrebo C."/>
            <person name="Racz N."/>
            <person name="Riley R."/>
            <person name="Savchenko A."/>
            <person name="Shiryaev A."/>
            <person name="Soop K."/>
            <person name="Spirin V."/>
            <person name="Szebenyi C."/>
            <person name="Tomsovsky M."/>
            <person name="Tulloss R.E."/>
            <person name="Uehling J."/>
            <person name="Grigoriev I.V."/>
            <person name="Vagvolgyi C."/>
            <person name="Papp T."/>
            <person name="Martin F.M."/>
            <person name="Miettinen O."/>
            <person name="Hibbett D.S."/>
            <person name="Nagy L.G."/>
        </authorList>
    </citation>
    <scope>NUCLEOTIDE SEQUENCE [LARGE SCALE GENOMIC DNA]</scope>
    <source>
        <strain evidence="5 6">CBS 962.96</strain>
    </source>
</reference>
<dbReference type="PANTHER" id="PTHR43439">
    <property type="entry name" value="PHENYLACETATE-COENZYME A LIGASE"/>
    <property type="match status" value="1"/>
</dbReference>
<dbReference type="PROSITE" id="PS00455">
    <property type="entry name" value="AMP_BINDING"/>
    <property type="match status" value="1"/>
</dbReference>